<reference evidence="8" key="1">
    <citation type="submission" date="2018-05" db="EMBL/GenBank/DDBJ databases">
        <authorList>
            <person name="Lanie J.A."/>
            <person name="Ng W.-L."/>
            <person name="Kazmierczak K.M."/>
            <person name="Andrzejewski T.M."/>
            <person name="Davidsen T.M."/>
            <person name="Wayne K.J."/>
            <person name="Tettelin H."/>
            <person name="Glass J.I."/>
            <person name="Rusch D."/>
            <person name="Podicherti R."/>
            <person name="Tsui H.-C.T."/>
            <person name="Winkler M.E."/>
        </authorList>
    </citation>
    <scope>NUCLEOTIDE SEQUENCE</scope>
</reference>
<dbReference type="SUPFAM" id="SSF56042">
    <property type="entry name" value="PurM C-terminal domain-like"/>
    <property type="match status" value="1"/>
</dbReference>
<name>A0A381PX22_9ZZZZ</name>
<dbReference type="InterPro" id="IPR016188">
    <property type="entry name" value="PurM-like_N"/>
</dbReference>
<dbReference type="EMBL" id="UINC01001127">
    <property type="protein sequence ID" value="SUZ71632.1"/>
    <property type="molecule type" value="Genomic_DNA"/>
</dbReference>
<dbReference type="Gene3D" id="3.30.1330.10">
    <property type="entry name" value="PurM-like, N-terminal domain"/>
    <property type="match status" value="1"/>
</dbReference>
<dbReference type="InterPro" id="IPR004536">
    <property type="entry name" value="SPS/SelD"/>
</dbReference>
<accession>A0A381PX22</accession>
<dbReference type="GO" id="GO:0004756">
    <property type="term" value="F:selenide, water dikinase activity"/>
    <property type="evidence" value="ECO:0007669"/>
    <property type="project" value="TreeGrafter"/>
</dbReference>
<keyword evidence="4" id="KW-0067">ATP-binding</keyword>
<organism evidence="8">
    <name type="scientific">marine metagenome</name>
    <dbReference type="NCBI Taxonomy" id="408172"/>
    <lineage>
        <taxon>unclassified sequences</taxon>
        <taxon>metagenomes</taxon>
        <taxon>ecological metagenomes</taxon>
    </lineage>
</organism>
<dbReference type="NCBIfam" id="NF002098">
    <property type="entry name" value="PRK00943.1"/>
    <property type="match status" value="1"/>
</dbReference>
<evidence type="ECO:0000313" key="8">
    <source>
        <dbReference type="EMBL" id="SUZ71632.1"/>
    </source>
</evidence>
<feature type="domain" description="PurM-like N-terminal" evidence="6">
    <location>
        <begin position="24"/>
        <end position="131"/>
    </location>
</feature>
<evidence type="ECO:0000256" key="5">
    <source>
        <dbReference type="ARBA" id="ARBA00023266"/>
    </source>
</evidence>
<dbReference type="InterPro" id="IPR010918">
    <property type="entry name" value="PurM-like_C_dom"/>
</dbReference>
<sequence>MKKLLASLPENIDKNVLVGFDTSDDAGVYQLNDEQALVFTADFITPPVDDPYLFGQIAAANSLSDIYAMGSKPLTCLNLAGFPADKLDHEILTGIISGALQKITESGAVLLGGHTTDNDEPIFGLTVTGMVHPEKIWRNSGAQPGDQLILTKALGSGVLFNANLKNLVSAKALDECLDSLILLNKTAAEVFANFEIHAATDITGFGFAGHALEMLSGPDLSFNISLDAIPIMNEAREMYERGVTTGVNQTNRSLVENNWCFAEGCSTTQQELMLDPQTSGGLLVAVPEVQTPAVLKALHDAGITASAQIGYVSNFCESKLCFR</sequence>
<keyword evidence="1" id="KW-0808">Transferase</keyword>
<evidence type="ECO:0000256" key="3">
    <source>
        <dbReference type="ARBA" id="ARBA00022777"/>
    </source>
</evidence>
<dbReference type="PANTHER" id="PTHR10256:SF0">
    <property type="entry name" value="INACTIVE SELENIDE, WATER DIKINASE-LIKE PROTEIN-RELATED"/>
    <property type="match status" value="1"/>
</dbReference>
<evidence type="ECO:0000256" key="4">
    <source>
        <dbReference type="ARBA" id="ARBA00022840"/>
    </source>
</evidence>
<dbReference type="GO" id="GO:0005524">
    <property type="term" value="F:ATP binding"/>
    <property type="evidence" value="ECO:0007669"/>
    <property type="project" value="UniProtKB-KW"/>
</dbReference>
<evidence type="ECO:0008006" key="9">
    <source>
        <dbReference type="Google" id="ProtNLM"/>
    </source>
</evidence>
<dbReference type="SUPFAM" id="SSF55326">
    <property type="entry name" value="PurM N-terminal domain-like"/>
    <property type="match status" value="1"/>
</dbReference>
<keyword evidence="2" id="KW-0547">Nucleotide-binding</keyword>
<dbReference type="Pfam" id="PF02769">
    <property type="entry name" value="AIRS_C"/>
    <property type="match status" value="1"/>
</dbReference>
<proteinExistence type="predicted"/>
<dbReference type="InterPro" id="IPR036676">
    <property type="entry name" value="PurM-like_C_sf"/>
</dbReference>
<evidence type="ECO:0000256" key="2">
    <source>
        <dbReference type="ARBA" id="ARBA00022741"/>
    </source>
</evidence>
<evidence type="ECO:0000259" key="6">
    <source>
        <dbReference type="Pfam" id="PF00586"/>
    </source>
</evidence>
<dbReference type="NCBIfam" id="TIGR00476">
    <property type="entry name" value="selD"/>
    <property type="match status" value="1"/>
</dbReference>
<protein>
    <recommendedName>
        <fullName evidence="9">PurM-like N-terminal domain-containing protein</fullName>
    </recommendedName>
</protein>
<dbReference type="InterPro" id="IPR036921">
    <property type="entry name" value="PurM-like_N_sf"/>
</dbReference>
<evidence type="ECO:0000256" key="1">
    <source>
        <dbReference type="ARBA" id="ARBA00022679"/>
    </source>
</evidence>
<dbReference type="AlphaFoldDB" id="A0A381PX22"/>
<keyword evidence="3" id="KW-0418">Kinase</keyword>
<keyword evidence="5" id="KW-0711">Selenium</keyword>
<dbReference type="GO" id="GO:0005737">
    <property type="term" value="C:cytoplasm"/>
    <property type="evidence" value="ECO:0007669"/>
    <property type="project" value="TreeGrafter"/>
</dbReference>
<dbReference type="Gene3D" id="3.90.650.10">
    <property type="entry name" value="PurM-like C-terminal domain"/>
    <property type="match status" value="1"/>
</dbReference>
<dbReference type="PANTHER" id="PTHR10256">
    <property type="entry name" value="SELENIDE, WATER DIKINASE"/>
    <property type="match status" value="1"/>
</dbReference>
<dbReference type="Pfam" id="PF00586">
    <property type="entry name" value="AIRS"/>
    <property type="match status" value="1"/>
</dbReference>
<evidence type="ECO:0000259" key="7">
    <source>
        <dbReference type="Pfam" id="PF02769"/>
    </source>
</evidence>
<dbReference type="CDD" id="cd02195">
    <property type="entry name" value="SelD"/>
    <property type="match status" value="1"/>
</dbReference>
<dbReference type="PIRSF" id="PIRSF036407">
    <property type="entry name" value="Selenphspht_syn"/>
    <property type="match status" value="1"/>
</dbReference>
<dbReference type="GO" id="GO:0016260">
    <property type="term" value="P:selenocysteine biosynthetic process"/>
    <property type="evidence" value="ECO:0007669"/>
    <property type="project" value="TreeGrafter"/>
</dbReference>
<gene>
    <name evidence="8" type="ORF">METZ01_LOCUS24486</name>
</gene>
<feature type="domain" description="PurM-like C-terminal" evidence="7">
    <location>
        <begin position="143"/>
        <end position="313"/>
    </location>
</feature>